<evidence type="ECO:0000313" key="1">
    <source>
        <dbReference type="EMBL" id="TYK26726.1"/>
    </source>
</evidence>
<protein>
    <recommendedName>
        <fullName evidence="3">Ty3-gypsy retrotransposon protein</fullName>
    </recommendedName>
</protein>
<evidence type="ECO:0000313" key="2">
    <source>
        <dbReference type="Proteomes" id="UP000321947"/>
    </source>
</evidence>
<accession>A0A5D3DSN6</accession>
<name>A0A5D3DSN6_CUCMM</name>
<comment type="caution">
    <text evidence="1">The sequence shown here is derived from an EMBL/GenBank/DDBJ whole genome shotgun (WGS) entry which is preliminary data.</text>
</comment>
<evidence type="ECO:0008006" key="3">
    <source>
        <dbReference type="Google" id="ProtNLM"/>
    </source>
</evidence>
<organism evidence="1 2">
    <name type="scientific">Cucumis melo var. makuwa</name>
    <name type="common">Oriental melon</name>
    <dbReference type="NCBI Taxonomy" id="1194695"/>
    <lineage>
        <taxon>Eukaryota</taxon>
        <taxon>Viridiplantae</taxon>
        <taxon>Streptophyta</taxon>
        <taxon>Embryophyta</taxon>
        <taxon>Tracheophyta</taxon>
        <taxon>Spermatophyta</taxon>
        <taxon>Magnoliopsida</taxon>
        <taxon>eudicotyledons</taxon>
        <taxon>Gunneridae</taxon>
        <taxon>Pentapetalae</taxon>
        <taxon>rosids</taxon>
        <taxon>fabids</taxon>
        <taxon>Cucurbitales</taxon>
        <taxon>Cucurbitaceae</taxon>
        <taxon>Benincaseae</taxon>
        <taxon>Cucumis</taxon>
    </lineage>
</organism>
<dbReference type="Proteomes" id="UP000321947">
    <property type="component" value="Unassembled WGS sequence"/>
</dbReference>
<sequence>MATKEEENQCPTSTSAQTSAFKRLSISTLKKDRPSTSTFDHLKMISDRHEREMKTLKAKLSYEENNDDGKIHSRVPSCMKRKLSFDINTEEPKLHGAPSPQELKSAKISSRLIQMLLHQLQGLHCYFSMSKFEGFIDASSYSSSKASSTLPHIQARRREDLHLQYVVAEKVVISSML</sequence>
<dbReference type="AlphaFoldDB" id="A0A5D3DSN6"/>
<dbReference type="EMBL" id="SSTD01003357">
    <property type="protein sequence ID" value="TYK26726.1"/>
    <property type="molecule type" value="Genomic_DNA"/>
</dbReference>
<proteinExistence type="predicted"/>
<gene>
    <name evidence="1" type="ORF">E5676_scaffold124G00100</name>
</gene>
<reference evidence="1 2" key="1">
    <citation type="submission" date="2019-08" db="EMBL/GenBank/DDBJ databases">
        <title>Draft genome sequences of two oriental melons (Cucumis melo L. var makuwa).</title>
        <authorList>
            <person name="Kwon S.-Y."/>
        </authorList>
    </citation>
    <scope>NUCLEOTIDE SEQUENCE [LARGE SCALE GENOMIC DNA]</scope>
    <source>
        <strain evidence="2">cv. Chang Bougi</strain>
        <tissue evidence="1">Leaf</tissue>
    </source>
</reference>